<dbReference type="Proteomes" id="UP000694569">
    <property type="component" value="Unplaced"/>
</dbReference>
<feature type="domain" description="Potassium channel" evidence="11">
    <location>
        <begin position="299"/>
        <end position="372"/>
    </location>
</feature>
<organism evidence="12 13">
    <name type="scientific">Leptobrachium leishanense</name>
    <name type="common">Leishan spiny toad</name>
    <dbReference type="NCBI Taxonomy" id="445787"/>
    <lineage>
        <taxon>Eukaryota</taxon>
        <taxon>Metazoa</taxon>
        <taxon>Chordata</taxon>
        <taxon>Craniata</taxon>
        <taxon>Vertebrata</taxon>
        <taxon>Euteleostomi</taxon>
        <taxon>Amphibia</taxon>
        <taxon>Batrachia</taxon>
        <taxon>Anura</taxon>
        <taxon>Pelobatoidea</taxon>
        <taxon>Megophryidae</taxon>
        <taxon>Leptobrachium</taxon>
    </lineage>
</organism>
<reference evidence="12" key="2">
    <citation type="submission" date="2025-09" db="UniProtKB">
        <authorList>
            <consortium name="Ensembl"/>
        </authorList>
    </citation>
    <scope>IDENTIFICATION</scope>
</reference>
<evidence type="ECO:0000256" key="9">
    <source>
        <dbReference type="RuleBase" id="RU003857"/>
    </source>
</evidence>
<keyword evidence="7 10" id="KW-0472">Membrane</keyword>
<feature type="transmembrane region" description="Helical" evidence="10">
    <location>
        <begin position="107"/>
        <end position="125"/>
    </location>
</feature>
<proteinExistence type="inferred from homology"/>
<dbReference type="PANTHER" id="PTHR11003:SF346">
    <property type="entry name" value="POTASSIUM CHANNEL SUBFAMILY K MEMBER 18"/>
    <property type="match status" value="1"/>
</dbReference>
<evidence type="ECO:0000256" key="7">
    <source>
        <dbReference type="ARBA" id="ARBA00023136"/>
    </source>
</evidence>
<sequence length="397" mass="45439">MGRQNPERMCCMKCPRIFWLILPHACLVASLGLYSIIGALIFQELERRKPQADPEFNRFLQQLWNVSQNLCAEPGNASNKDMFINTSRDMIEENMQVEWLHKKTFEWNFLSSLFFCCTVFTTIGYGHLSPDTMYGRIACMIYAVFGIPLMLLLLADLGDILAGLMSKVYKCGMETCKRVCVKRDSLLPHQKSQAWKSSLESTLDSRMSIKEPLNLADVLKSQAAVKNKYQQMRNIDLFELMVIKEHPRISLMKCSSFQRSHSCPHLEATPTSDSAINNFDKLGAELDQLDVPIILIVLVVVAYIMFGAFILPLWEDKWTTMDAFYFCFVTLTTIGFGDIVPNHPNYFLLLSAYIVIGMAIMCMAFKLLQNRMLSFYKQCMSCISRGTMKVHPATHRK</sequence>
<evidence type="ECO:0000256" key="2">
    <source>
        <dbReference type="ARBA" id="ARBA00022448"/>
    </source>
</evidence>
<feature type="domain" description="Potassium channel" evidence="11">
    <location>
        <begin position="104"/>
        <end position="161"/>
    </location>
</feature>
<dbReference type="GeneTree" id="ENSGT00940000168364"/>
<dbReference type="GO" id="GO:0015271">
    <property type="term" value="F:outward rectifier potassium channel activity"/>
    <property type="evidence" value="ECO:0007669"/>
    <property type="project" value="TreeGrafter"/>
</dbReference>
<evidence type="ECO:0000256" key="3">
    <source>
        <dbReference type="ARBA" id="ARBA00022692"/>
    </source>
</evidence>
<keyword evidence="4" id="KW-0630">Potassium</keyword>
<dbReference type="InterPro" id="IPR013099">
    <property type="entry name" value="K_chnl_dom"/>
</dbReference>
<dbReference type="AlphaFoldDB" id="A0A8C5Q391"/>
<evidence type="ECO:0000313" key="13">
    <source>
        <dbReference type="Proteomes" id="UP000694569"/>
    </source>
</evidence>
<feature type="transmembrane region" description="Helical" evidence="10">
    <location>
        <begin position="346"/>
        <end position="368"/>
    </location>
</feature>
<feature type="transmembrane region" description="Helical" evidence="10">
    <location>
        <begin position="21"/>
        <end position="42"/>
    </location>
</feature>
<keyword evidence="2 9" id="KW-0813">Transport</keyword>
<protein>
    <recommendedName>
        <fullName evidence="11">Potassium channel domain-containing protein</fullName>
    </recommendedName>
</protein>
<dbReference type="InterPro" id="IPR003280">
    <property type="entry name" value="2pore_dom_K_chnl"/>
</dbReference>
<evidence type="ECO:0000256" key="1">
    <source>
        <dbReference type="ARBA" id="ARBA00004141"/>
    </source>
</evidence>
<dbReference type="GO" id="GO:0022841">
    <property type="term" value="F:potassium ion leak channel activity"/>
    <property type="evidence" value="ECO:0007669"/>
    <property type="project" value="TreeGrafter"/>
</dbReference>
<keyword evidence="5 10" id="KW-1133">Transmembrane helix</keyword>
<dbReference type="PANTHER" id="PTHR11003">
    <property type="entry name" value="POTASSIUM CHANNEL, SUBFAMILY K"/>
    <property type="match status" value="1"/>
</dbReference>
<feature type="transmembrane region" description="Helical" evidence="10">
    <location>
        <begin position="323"/>
        <end position="340"/>
    </location>
</feature>
<dbReference type="Gene3D" id="1.10.287.70">
    <property type="match status" value="1"/>
</dbReference>
<feature type="transmembrane region" description="Helical" evidence="10">
    <location>
        <begin position="137"/>
        <end position="155"/>
    </location>
</feature>
<comment type="subcellular location">
    <subcellularLocation>
        <location evidence="1">Membrane</location>
        <topology evidence="1">Multi-pass membrane protein</topology>
    </subcellularLocation>
</comment>
<evidence type="ECO:0000259" key="11">
    <source>
        <dbReference type="Pfam" id="PF07885"/>
    </source>
</evidence>
<dbReference type="GO" id="GO:0030322">
    <property type="term" value="P:stabilization of membrane potential"/>
    <property type="evidence" value="ECO:0007669"/>
    <property type="project" value="TreeGrafter"/>
</dbReference>
<keyword evidence="3 9" id="KW-0812">Transmembrane</keyword>
<dbReference type="Pfam" id="PF07885">
    <property type="entry name" value="Ion_trans_2"/>
    <property type="match status" value="2"/>
</dbReference>
<dbReference type="OrthoDB" id="297496at2759"/>
<dbReference type="PRINTS" id="PR01333">
    <property type="entry name" value="2POREKCHANEL"/>
</dbReference>
<keyword evidence="8 9" id="KW-0407">Ion channel</keyword>
<dbReference type="SUPFAM" id="SSF81324">
    <property type="entry name" value="Voltage-gated potassium channels"/>
    <property type="match status" value="2"/>
</dbReference>
<dbReference type="Ensembl" id="ENSLLET00000033426.1">
    <property type="protein sequence ID" value="ENSLLEP00000032187.1"/>
    <property type="gene ID" value="ENSLLEG00000020443.1"/>
</dbReference>
<evidence type="ECO:0000256" key="5">
    <source>
        <dbReference type="ARBA" id="ARBA00022989"/>
    </source>
</evidence>
<dbReference type="GO" id="GO:0005886">
    <property type="term" value="C:plasma membrane"/>
    <property type="evidence" value="ECO:0007669"/>
    <property type="project" value="TreeGrafter"/>
</dbReference>
<reference evidence="12" key="1">
    <citation type="submission" date="2025-08" db="UniProtKB">
        <authorList>
            <consortium name="Ensembl"/>
        </authorList>
    </citation>
    <scope>IDENTIFICATION</scope>
</reference>
<name>A0A8C5Q391_9ANUR</name>
<comment type="similarity">
    <text evidence="9">Belongs to the two pore domain potassium channel (TC 1.A.1.8) family.</text>
</comment>
<keyword evidence="6 9" id="KW-0406">Ion transport</keyword>
<evidence type="ECO:0000256" key="8">
    <source>
        <dbReference type="ARBA" id="ARBA00023303"/>
    </source>
</evidence>
<feature type="transmembrane region" description="Helical" evidence="10">
    <location>
        <begin position="291"/>
        <end position="311"/>
    </location>
</feature>
<accession>A0A8C5Q391</accession>
<evidence type="ECO:0000256" key="10">
    <source>
        <dbReference type="SAM" id="Phobius"/>
    </source>
</evidence>
<evidence type="ECO:0000313" key="12">
    <source>
        <dbReference type="Ensembl" id="ENSLLEP00000032187.1"/>
    </source>
</evidence>
<keyword evidence="13" id="KW-1185">Reference proteome</keyword>
<evidence type="ECO:0000256" key="6">
    <source>
        <dbReference type="ARBA" id="ARBA00023065"/>
    </source>
</evidence>
<evidence type="ECO:0000256" key="4">
    <source>
        <dbReference type="ARBA" id="ARBA00022958"/>
    </source>
</evidence>